<dbReference type="InterPro" id="IPR056366">
    <property type="entry name" value="Ribosomal_eL24"/>
</dbReference>
<dbReference type="CDD" id="cd00472">
    <property type="entry name" value="Ribosomal_L24e_L24"/>
    <property type="match status" value="1"/>
</dbReference>
<proteinExistence type="inferred from homology"/>
<organism evidence="4 5">
    <name type="scientific">Aduncisulcus paluster</name>
    <dbReference type="NCBI Taxonomy" id="2918883"/>
    <lineage>
        <taxon>Eukaryota</taxon>
        <taxon>Metamonada</taxon>
        <taxon>Carpediemonas-like organisms</taxon>
        <taxon>Aduncisulcus</taxon>
    </lineage>
</organism>
<gene>
    <name evidence="4" type="ORF">ADUPG1_013771</name>
</gene>
<keyword evidence="5" id="KW-1185">Reference proteome</keyword>
<dbReference type="Gene3D" id="2.30.170.20">
    <property type="entry name" value="Ribosomal protein L24e"/>
    <property type="match status" value="1"/>
</dbReference>
<keyword evidence="4" id="KW-0687">Ribonucleoprotein</keyword>
<dbReference type="EMBL" id="BQXS01012734">
    <property type="protein sequence ID" value="GKT27327.1"/>
    <property type="molecule type" value="Genomic_DNA"/>
</dbReference>
<reference evidence="4" key="1">
    <citation type="submission" date="2022-03" db="EMBL/GenBank/DDBJ databases">
        <title>Draft genome sequence of Aduncisulcus paluster, a free-living microaerophilic Fornicata.</title>
        <authorList>
            <person name="Yuyama I."/>
            <person name="Kume K."/>
            <person name="Tamura T."/>
            <person name="Inagaki Y."/>
            <person name="Hashimoto T."/>
        </authorList>
    </citation>
    <scope>NUCLEOTIDE SEQUENCE</scope>
    <source>
        <strain evidence="4">NY0171</strain>
    </source>
</reference>
<evidence type="ECO:0000259" key="3">
    <source>
        <dbReference type="Pfam" id="PF01246"/>
    </source>
</evidence>
<protein>
    <submittedName>
        <fullName evidence="4">Ribosomal protein L24e-related like protein</fullName>
    </submittedName>
</protein>
<feature type="compositionally biased region" description="Basic residues" evidence="2">
    <location>
        <begin position="178"/>
        <end position="192"/>
    </location>
</feature>
<accession>A0ABQ5K5W4</accession>
<evidence type="ECO:0000256" key="1">
    <source>
        <dbReference type="ARBA" id="ARBA00005647"/>
    </source>
</evidence>
<evidence type="ECO:0000256" key="2">
    <source>
        <dbReference type="SAM" id="MobiDB-lite"/>
    </source>
</evidence>
<feature type="region of interest" description="Disordered" evidence="2">
    <location>
        <begin position="172"/>
        <end position="192"/>
    </location>
</feature>
<dbReference type="SUPFAM" id="SSF57716">
    <property type="entry name" value="Glucocorticoid receptor-like (DNA-binding domain)"/>
    <property type="match status" value="1"/>
</dbReference>
<evidence type="ECO:0000313" key="5">
    <source>
        <dbReference type="Proteomes" id="UP001057375"/>
    </source>
</evidence>
<comment type="similarity">
    <text evidence="1">Belongs to the eukaryotic ribosomal protein eL24 family.</text>
</comment>
<comment type="caution">
    <text evidence="4">The sequence shown here is derived from an EMBL/GenBank/DDBJ whole genome shotgun (WGS) entry which is preliminary data.</text>
</comment>
<keyword evidence="4" id="KW-0689">Ribosomal protein</keyword>
<name>A0ABQ5K5W4_9EUKA</name>
<sequence>MFCRNDGRVFRFCSSKCHRHFKNKRNPRKVKWTKAFRKLHGKDLAVDSTLDFEKRRNRPVKYNRELYQKALKAIDIVDEIKLQREMRSKLLRQMEAAKTIMKNKNIHQQQSIEKKIKELEVVEKEKAPSIAKEVQMLRELVIGTEKGTGKVREKIGKKSAAETKRARIKRKDEIKKAFLAKKRGRSKKPREE</sequence>
<dbReference type="PANTHER" id="PTHR10792:SF8">
    <property type="entry name" value="RIBOSOME BIOGENESIS PROTEIN RLP24-RELATED"/>
    <property type="match status" value="1"/>
</dbReference>
<dbReference type="Proteomes" id="UP001057375">
    <property type="component" value="Unassembled WGS sequence"/>
</dbReference>
<feature type="domain" description="Large ribosomal subunit protein eL24-related N-terminal" evidence="3">
    <location>
        <begin position="1"/>
        <end position="46"/>
    </location>
</feature>
<dbReference type="InterPro" id="IPR000988">
    <property type="entry name" value="Ribosomal_eL24-rel_N"/>
</dbReference>
<evidence type="ECO:0000313" key="4">
    <source>
        <dbReference type="EMBL" id="GKT27327.1"/>
    </source>
</evidence>
<dbReference type="Pfam" id="PF01246">
    <property type="entry name" value="Ribosomal_L24e"/>
    <property type="match status" value="1"/>
</dbReference>
<dbReference type="InterPro" id="IPR038630">
    <property type="entry name" value="L24e/L24_sf"/>
</dbReference>
<dbReference type="PANTHER" id="PTHR10792">
    <property type="entry name" value="60S RIBOSOMAL PROTEIN L24"/>
    <property type="match status" value="1"/>
</dbReference>
<dbReference type="GO" id="GO:0005840">
    <property type="term" value="C:ribosome"/>
    <property type="evidence" value="ECO:0007669"/>
    <property type="project" value="UniProtKB-KW"/>
</dbReference>